<gene>
    <name evidence="3" type="ORF">DW116_11555</name>
    <name evidence="2" type="ORF">DXD17_13920</name>
</gene>
<sequence>MKNKSRKKKGAVPKINPLKVLTSIPGLIKGVIGIIVIVLIVFVIKKGFFDSKEGEVTTISQSSIEKILDISELSTLEYTYNAVAAGYDEDGKTLLYHVAYEGTVSAGIDFDKLKVKVNPDKKEIRITVPEAKILDCSVNEGSLKYIFEKDEYNTATISADAYKVSKEDLKKKANEETRITELAKENAISAISGLIEPWVDQVDDEYTVIIK</sequence>
<dbReference type="AlphaFoldDB" id="A0A3E4LHG7"/>
<dbReference type="Proteomes" id="UP000285832">
    <property type="component" value="Unassembled WGS sequence"/>
</dbReference>
<evidence type="ECO:0000313" key="4">
    <source>
        <dbReference type="Proteomes" id="UP000260793"/>
    </source>
</evidence>
<keyword evidence="1" id="KW-0472">Membrane</keyword>
<name>A0A3E4LHG7_9FIRM</name>
<dbReference type="EMBL" id="QSQN01000055">
    <property type="protein sequence ID" value="RGK36632.1"/>
    <property type="molecule type" value="Genomic_DNA"/>
</dbReference>
<keyword evidence="1" id="KW-0812">Transmembrane</keyword>
<dbReference type="Pfam" id="PF14014">
    <property type="entry name" value="DUF4230"/>
    <property type="match status" value="1"/>
</dbReference>
<evidence type="ECO:0000313" key="2">
    <source>
        <dbReference type="EMBL" id="RGK36632.1"/>
    </source>
</evidence>
<protein>
    <submittedName>
        <fullName evidence="2">DUF4230 domain-containing protein</fullName>
    </submittedName>
</protein>
<dbReference type="EMBL" id="QRMI01000036">
    <property type="protein sequence ID" value="RHJ58543.1"/>
    <property type="molecule type" value="Genomic_DNA"/>
</dbReference>
<reference evidence="4 5" key="1">
    <citation type="submission" date="2018-08" db="EMBL/GenBank/DDBJ databases">
        <title>A genome reference for cultivated species of the human gut microbiota.</title>
        <authorList>
            <person name="Zou Y."/>
            <person name="Xue W."/>
            <person name="Luo G."/>
        </authorList>
    </citation>
    <scope>NUCLEOTIDE SEQUENCE [LARGE SCALE GENOMIC DNA]</scope>
    <source>
        <strain evidence="3 5">AM09-9</strain>
        <strain evidence="2 4">TF11-7</strain>
    </source>
</reference>
<proteinExistence type="predicted"/>
<dbReference type="GeneID" id="77335338"/>
<dbReference type="Proteomes" id="UP000260793">
    <property type="component" value="Unassembled WGS sequence"/>
</dbReference>
<evidence type="ECO:0000313" key="3">
    <source>
        <dbReference type="EMBL" id="RHJ58543.1"/>
    </source>
</evidence>
<feature type="transmembrane region" description="Helical" evidence="1">
    <location>
        <begin position="20"/>
        <end position="44"/>
    </location>
</feature>
<evidence type="ECO:0000313" key="5">
    <source>
        <dbReference type="Proteomes" id="UP000285832"/>
    </source>
</evidence>
<accession>A0A3E4LHG7</accession>
<organism evidence="2 4">
    <name type="scientific">[Ruminococcus] lactaris</name>
    <dbReference type="NCBI Taxonomy" id="46228"/>
    <lineage>
        <taxon>Bacteria</taxon>
        <taxon>Bacillati</taxon>
        <taxon>Bacillota</taxon>
        <taxon>Clostridia</taxon>
        <taxon>Lachnospirales</taxon>
        <taxon>Lachnospiraceae</taxon>
        <taxon>Mediterraneibacter</taxon>
    </lineage>
</organism>
<keyword evidence="1" id="KW-1133">Transmembrane helix</keyword>
<comment type="caution">
    <text evidence="2">The sequence shown here is derived from an EMBL/GenBank/DDBJ whole genome shotgun (WGS) entry which is preliminary data.</text>
</comment>
<evidence type="ECO:0000256" key="1">
    <source>
        <dbReference type="SAM" id="Phobius"/>
    </source>
</evidence>
<dbReference type="RefSeq" id="WP_005608324.1">
    <property type="nucleotide sequence ID" value="NZ_CABKOA010000047.1"/>
</dbReference>
<dbReference type="InterPro" id="IPR025324">
    <property type="entry name" value="DUF4230"/>
</dbReference>